<evidence type="ECO:0000313" key="4">
    <source>
        <dbReference type="Proteomes" id="UP000683360"/>
    </source>
</evidence>
<dbReference type="EMBL" id="CAJPWZ010001577">
    <property type="protein sequence ID" value="CAG2217832.1"/>
    <property type="molecule type" value="Genomic_DNA"/>
</dbReference>
<evidence type="ECO:0000313" key="3">
    <source>
        <dbReference type="EMBL" id="CAG2217832.1"/>
    </source>
</evidence>
<evidence type="ECO:0000259" key="2">
    <source>
        <dbReference type="Pfam" id="PF16095"/>
    </source>
</evidence>
<keyword evidence="4" id="KW-1185">Reference proteome</keyword>
<dbReference type="InterPro" id="IPR032171">
    <property type="entry name" value="COR-A"/>
</dbReference>
<dbReference type="AlphaFoldDB" id="A0A8S3S7X3"/>
<evidence type="ECO:0000256" key="1">
    <source>
        <dbReference type="ARBA" id="ARBA00022737"/>
    </source>
</evidence>
<accession>A0A8S3S7X3</accession>
<comment type="caution">
    <text evidence="3">The sequence shown here is derived from an EMBL/GenBank/DDBJ whole genome shotgun (WGS) entry which is preliminary data.</text>
</comment>
<dbReference type="Proteomes" id="UP000683360">
    <property type="component" value="Unassembled WGS sequence"/>
</dbReference>
<proteinExistence type="predicted"/>
<name>A0A8S3S7X3_MYTED</name>
<feature type="domain" description="COR" evidence="2">
    <location>
        <begin position="19"/>
        <end position="167"/>
    </location>
</feature>
<sequence>MEYRLSVKIHSTRSASSGEEKELPIISFHEMKHIADNTPHPLHDEELILFLKFHHELRTLVYFEDISDCIVLDTQWLSDAFKLIVTAEKFQLKIRSLRNKKKWDDLNIKGILHNEVLEDIFKKEHTILAKHKDHILKVMEKFDIIISPNKSGKITADEKPQYYVPCMIKEKPTFDIYKLMNAAEDTCKKSTWLCFKFKFLPPYLMNHLIASLCRQYDIAEVAYCTVHMHNRPIALFKGTVVFELTKTTKLQKLLITTYQNLILVQVLEFGTGVIFKRGCTITFQNM</sequence>
<reference evidence="3" key="1">
    <citation type="submission" date="2021-03" db="EMBL/GenBank/DDBJ databases">
        <authorList>
            <person name="Bekaert M."/>
        </authorList>
    </citation>
    <scope>NUCLEOTIDE SEQUENCE</scope>
</reference>
<protein>
    <recommendedName>
        <fullName evidence="2">COR domain-containing protein</fullName>
    </recommendedName>
</protein>
<dbReference type="Pfam" id="PF16095">
    <property type="entry name" value="COR-A"/>
    <property type="match status" value="1"/>
</dbReference>
<organism evidence="3 4">
    <name type="scientific">Mytilus edulis</name>
    <name type="common">Blue mussel</name>
    <dbReference type="NCBI Taxonomy" id="6550"/>
    <lineage>
        <taxon>Eukaryota</taxon>
        <taxon>Metazoa</taxon>
        <taxon>Spiralia</taxon>
        <taxon>Lophotrochozoa</taxon>
        <taxon>Mollusca</taxon>
        <taxon>Bivalvia</taxon>
        <taxon>Autobranchia</taxon>
        <taxon>Pteriomorphia</taxon>
        <taxon>Mytilida</taxon>
        <taxon>Mytiloidea</taxon>
        <taxon>Mytilidae</taxon>
        <taxon>Mytilinae</taxon>
        <taxon>Mytilus</taxon>
    </lineage>
</organism>
<dbReference type="OrthoDB" id="5986756at2759"/>
<gene>
    <name evidence="3" type="ORF">MEDL_31499</name>
</gene>
<keyword evidence="1" id="KW-0677">Repeat</keyword>